<dbReference type="InterPro" id="IPR000467">
    <property type="entry name" value="G_patch_dom"/>
</dbReference>
<name>A0AAV4BW65_9GAST</name>
<keyword evidence="1" id="KW-0040">ANK repeat</keyword>
<dbReference type="SMART" id="SM00248">
    <property type="entry name" value="ANK"/>
    <property type="match status" value="1"/>
</dbReference>
<dbReference type="PROSITE" id="PS50297">
    <property type="entry name" value="ANK_REP_REGION"/>
    <property type="match status" value="1"/>
</dbReference>
<protein>
    <submittedName>
        <fullName evidence="4">G patch domain and ankyrin repeat-containing protein 1-like</fullName>
    </submittedName>
</protein>
<proteinExistence type="predicted"/>
<evidence type="ECO:0000313" key="4">
    <source>
        <dbReference type="EMBL" id="GFO23341.1"/>
    </source>
</evidence>
<sequence length="396" mass="44178">MAHPDPAYRNLIQFVPERSLYSDKQTKKEITNESRGEDIKSFYELVIGATEQLNTPTKPKLGRHDCQNDHVISSLTSKTKSNPESQRSKLRRQKTTAKSANSEICLNSDVKIKSSNEAETASTSAANFGSSQFQQTLTRFERKHFKFLQASQLGDTREVGKLLQHGVDLNFKDFYGWTALMCAAKEGHSSVVMHLLQNGADSMLANNDGQTASVLAHSAGFADLAKAISSFLPPSKEKGTPIKDITVGSFYCDICKEYFSECERQAHLSSTIHLFSMGRKPQHTAYLLPETNRGFQMLLRTGWDVDQGLGPNGKGIKYPVKTVLKRDREGLGNGSNVKKKAKITHFNPCDTAAITAHTSNPGRNISIRKSAQYAVRSKERKQRCKEISLRQEFRDI</sequence>
<reference evidence="4 5" key="1">
    <citation type="journal article" date="2021" name="Elife">
        <title>Chloroplast acquisition without the gene transfer in kleptoplastic sea slugs, Plakobranchus ocellatus.</title>
        <authorList>
            <person name="Maeda T."/>
            <person name="Takahashi S."/>
            <person name="Yoshida T."/>
            <person name="Shimamura S."/>
            <person name="Takaki Y."/>
            <person name="Nagai Y."/>
            <person name="Toyoda A."/>
            <person name="Suzuki Y."/>
            <person name="Arimoto A."/>
            <person name="Ishii H."/>
            <person name="Satoh N."/>
            <person name="Nishiyama T."/>
            <person name="Hasebe M."/>
            <person name="Maruyama T."/>
            <person name="Minagawa J."/>
            <person name="Obokata J."/>
            <person name="Shigenobu S."/>
        </authorList>
    </citation>
    <scope>NUCLEOTIDE SEQUENCE [LARGE SCALE GENOMIC DNA]</scope>
</reference>
<evidence type="ECO:0000313" key="5">
    <source>
        <dbReference type="Proteomes" id="UP000735302"/>
    </source>
</evidence>
<dbReference type="InterPro" id="IPR039146">
    <property type="entry name" value="GPANK1"/>
</dbReference>
<dbReference type="GO" id="GO:0003676">
    <property type="term" value="F:nucleic acid binding"/>
    <property type="evidence" value="ECO:0007669"/>
    <property type="project" value="InterPro"/>
</dbReference>
<evidence type="ECO:0000259" key="3">
    <source>
        <dbReference type="PROSITE" id="PS50174"/>
    </source>
</evidence>
<organism evidence="4 5">
    <name type="scientific">Plakobranchus ocellatus</name>
    <dbReference type="NCBI Taxonomy" id="259542"/>
    <lineage>
        <taxon>Eukaryota</taxon>
        <taxon>Metazoa</taxon>
        <taxon>Spiralia</taxon>
        <taxon>Lophotrochozoa</taxon>
        <taxon>Mollusca</taxon>
        <taxon>Gastropoda</taxon>
        <taxon>Heterobranchia</taxon>
        <taxon>Euthyneura</taxon>
        <taxon>Panpulmonata</taxon>
        <taxon>Sacoglossa</taxon>
        <taxon>Placobranchoidea</taxon>
        <taxon>Plakobranchidae</taxon>
        <taxon>Plakobranchus</taxon>
    </lineage>
</organism>
<evidence type="ECO:0000256" key="2">
    <source>
        <dbReference type="SAM" id="MobiDB-lite"/>
    </source>
</evidence>
<dbReference type="InterPro" id="IPR002110">
    <property type="entry name" value="Ankyrin_rpt"/>
</dbReference>
<keyword evidence="5" id="KW-1185">Reference proteome</keyword>
<dbReference type="PANTHER" id="PTHR20923:SF1">
    <property type="entry name" value="G PATCH DOMAIN AND ANKYRIN REPEAT-CONTAINING PROTEIN 1"/>
    <property type="match status" value="1"/>
</dbReference>
<dbReference type="SUPFAM" id="SSF48403">
    <property type="entry name" value="Ankyrin repeat"/>
    <property type="match status" value="1"/>
</dbReference>
<dbReference type="PROSITE" id="PS50088">
    <property type="entry name" value="ANK_REPEAT"/>
    <property type="match status" value="1"/>
</dbReference>
<dbReference type="InterPro" id="IPR036770">
    <property type="entry name" value="Ankyrin_rpt-contain_sf"/>
</dbReference>
<comment type="caution">
    <text evidence="4">The sequence shown here is derived from an EMBL/GenBank/DDBJ whole genome shotgun (WGS) entry which is preliminary data.</text>
</comment>
<dbReference type="EMBL" id="BLXT01005511">
    <property type="protein sequence ID" value="GFO23341.1"/>
    <property type="molecule type" value="Genomic_DNA"/>
</dbReference>
<dbReference type="AlphaFoldDB" id="A0AAV4BW65"/>
<dbReference type="PANTHER" id="PTHR20923">
    <property type="entry name" value="BAT4 PROTEIN-RELATED"/>
    <property type="match status" value="1"/>
</dbReference>
<gene>
    <name evidence="4" type="ORF">PoB_004984600</name>
</gene>
<dbReference type="Proteomes" id="UP000735302">
    <property type="component" value="Unassembled WGS sequence"/>
</dbReference>
<dbReference type="PROSITE" id="PS50174">
    <property type="entry name" value="G_PATCH"/>
    <property type="match status" value="1"/>
</dbReference>
<feature type="compositionally biased region" description="Polar residues" evidence="2">
    <location>
        <begin position="73"/>
        <end position="85"/>
    </location>
</feature>
<dbReference type="SMART" id="SM00443">
    <property type="entry name" value="G_patch"/>
    <property type="match status" value="1"/>
</dbReference>
<feature type="repeat" description="ANK" evidence="1">
    <location>
        <begin position="175"/>
        <end position="207"/>
    </location>
</feature>
<feature type="domain" description="G-patch" evidence="3">
    <location>
        <begin position="290"/>
        <end position="336"/>
    </location>
</feature>
<dbReference type="Gene3D" id="1.25.40.20">
    <property type="entry name" value="Ankyrin repeat-containing domain"/>
    <property type="match status" value="1"/>
</dbReference>
<feature type="region of interest" description="Disordered" evidence="2">
    <location>
        <begin position="73"/>
        <end position="101"/>
    </location>
</feature>
<accession>A0AAV4BW65</accession>
<dbReference type="Pfam" id="PF01585">
    <property type="entry name" value="G-patch"/>
    <property type="match status" value="1"/>
</dbReference>
<dbReference type="Pfam" id="PF12796">
    <property type="entry name" value="Ank_2"/>
    <property type="match status" value="1"/>
</dbReference>
<evidence type="ECO:0000256" key="1">
    <source>
        <dbReference type="PROSITE-ProRule" id="PRU00023"/>
    </source>
</evidence>